<dbReference type="SUPFAM" id="SSF57924">
    <property type="entry name" value="Inhibitor of apoptosis (IAP) repeat"/>
    <property type="match status" value="2"/>
</dbReference>
<name>A0A9D4JHL7_DREPO</name>
<dbReference type="SMART" id="SM00238">
    <property type="entry name" value="BIR"/>
    <property type="match status" value="2"/>
</dbReference>
<dbReference type="EMBL" id="JAIWYP010000006">
    <property type="protein sequence ID" value="KAH3812946.1"/>
    <property type="molecule type" value="Genomic_DNA"/>
</dbReference>
<dbReference type="PROSITE" id="PS50143">
    <property type="entry name" value="BIR_REPEAT_2"/>
    <property type="match status" value="2"/>
</dbReference>
<dbReference type="GO" id="GO:0005634">
    <property type="term" value="C:nucleus"/>
    <property type="evidence" value="ECO:0007669"/>
    <property type="project" value="TreeGrafter"/>
</dbReference>
<dbReference type="AlphaFoldDB" id="A0A9D4JHL7"/>
<organism evidence="2 3">
    <name type="scientific">Dreissena polymorpha</name>
    <name type="common">Zebra mussel</name>
    <name type="synonym">Mytilus polymorpha</name>
    <dbReference type="NCBI Taxonomy" id="45954"/>
    <lineage>
        <taxon>Eukaryota</taxon>
        <taxon>Metazoa</taxon>
        <taxon>Spiralia</taxon>
        <taxon>Lophotrochozoa</taxon>
        <taxon>Mollusca</taxon>
        <taxon>Bivalvia</taxon>
        <taxon>Autobranchia</taxon>
        <taxon>Heteroconchia</taxon>
        <taxon>Euheterodonta</taxon>
        <taxon>Imparidentia</taxon>
        <taxon>Neoheterodontei</taxon>
        <taxon>Myida</taxon>
        <taxon>Dreissenoidea</taxon>
        <taxon>Dreissenidae</taxon>
        <taxon>Dreissena</taxon>
    </lineage>
</organism>
<accession>A0A9D4JHL7</accession>
<dbReference type="Pfam" id="PF00653">
    <property type="entry name" value="BIR"/>
    <property type="match status" value="2"/>
</dbReference>
<reference evidence="2" key="1">
    <citation type="journal article" date="2019" name="bioRxiv">
        <title>The Genome of the Zebra Mussel, Dreissena polymorpha: A Resource for Invasive Species Research.</title>
        <authorList>
            <person name="McCartney M.A."/>
            <person name="Auch B."/>
            <person name="Kono T."/>
            <person name="Mallez S."/>
            <person name="Zhang Y."/>
            <person name="Obille A."/>
            <person name="Becker A."/>
            <person name="Abrahante J.E."/>
            <person name="Garbe J."/>
            <person name="Badalamenti J.P."/>
            <person name="Herman A."/>
            <person name="Mangelson H."/>
            <person name="Liachko I."/>
            <person name="Sullivan S."/>
            <person name="Sone E.D."/>
            <person name="Koren S."/>
            <person name="Silverstein K.A.T."/>
            <person name="Beckman K.B."/>
            <person name="Gohl D.M."/>
        </authorList>
    </citation>
    <scope>NUCLEOTIDE SEQUENCE</scope>
    <source>
        <strain evidence="2">Duluth1</strain>
        <tissue evidence="2">Whole animal</tissue>
    </source>
</reference>
<proteinExistence type="predicted"/>
<evidence type="ECO:0000313" key="2">
    <source>
        <dbReference type="EMBL" id="KAH3812946.1"/>
    </source>
</evidence>
<feature type="compositionally biased region" description="Polar residues" evidence="1">
    <location>
        <begin position="142"/>
        <end position="155"/>
    </location>
</feature>
<dbReference type="InterPro" id="IPR050784">
    <property type="entry name" value="IAP"/>
</dbReference>
<dbReference type="Gene3D" id="1.10.1170.10">
    <property type="entry name" value="Inhibitor Of Apoptosis Protein (2mihbC-IAP-1), Chain A"/>
    <property type="match status" value="2"/>
</dbReference>
<dbReference type="GO" id="GO:0005737">
    <property type="term" value="C:cytoplasm"/>
    <property type="evidence" value="ECO:0007669"/>
    <property type="project" value="TreeGrafter"/>
</dbReference>
<reference evidence="2" key="2">
    <citation type="submission" date="2020-11" db="EMBL/GenBank/DDBJ databases">
        <authorList>
            <person name="McCartney M.A."/>
            <person name="Auch B."/>
            <person name="Kono T."/>
            <person name="Mallez S."/>
            <person name="Becker A."/>
            <person name="Gohl D.M."/>
            <person name="Silverstein K.A.T."/>
            <person name="Koren S."/>
            <person name="Bechman K.B."/>
            <person name="Herman A."/>
            <person name="Abrahante J.E."/>
            <person name="Garbe J."/>
        </authorList>
    </citation>
    <scope>NUCLEOTIDE SEQUENCE</scope>
    <source>
        <strain evidence="2">Duluth1</strain>
        <tissue evidence="2">Whole animal</tissue>
    </source>
</reference>
<sequence length="465" mass="53211">MVDSEPPDKRARTDYSLCLVCQIDNGDKLVDTTYTTFKDTTYDSLLETIHKRAALGHQEYVIIKKRLHNVTSEILKHEEASWHSACLERTIQNSKRDYKKAETQIHGQARKRGRPRGSLNYVFPRYTNPLNESESPNEENAGTENQTSQDENNAVEQSGMYLSRSEDVGHENNLKWKAAKYPKYADADKRLATYHGWPLAEPNPNTLCVAGFFFTGHDFDCVRCFCCGIGLKDFSDTDNPLLEHAKHSSNCPYIIDYFGSRSALEAYKQRFATQDPEEIRRSQRELYERQQGVDDTCRCFACDGGLRNWEPGDDPWIEHCRWFPACPYARAVKGDEFISIVQHSADQALKENRRDEISDALAALIQRIIDRFRSMLIQDMGFPINDVITAVLELVQQAITDPDIEDIITRLGVINERRPLDVLFQRTAPLEPETVLKENKLLKGLLLVSTLHPSQILLGLHTTQR</sequence>
<comment type="caution">
    <text evidence="2">The sequence shown here is derived from an EMBL/GenBank/DDBJ whole genome shotgun (WGS) entry which is preliminary data.</text>
</comment>
<dbReference type="Proteomes" id="UP000828390">
    <property type="component" value="Unassembled WGS sequence"/>
</dbReference>
<feature type="compositionally biased region" description="Low complexity" evidence="1">
    <location>
        <begin position="128"/>
        <end position="140"/>
    </location>
</feature>
<gene>
    <name evidence="2" type="ORF">DPMN_141389</name>
</gene>
<dbReference type="CDD" id="cd00022">
    <property type="entry name" value="BIR"/>
    <property type="match status" value="2"/>
</dbReference>
<dbReference type="InterPro" id="IPR001370">
    <property type="entry name" value="BIR_rpt"/>
</dbReference>
<evidence type="ECO:0000313" key="3">
    <source>
        <dbReference type="Proteomes" id="UP000828390"/>
    </source>
</evidence>
<keyword evidence="3" id="KW-1185">Reference proteome</keyword>
<protein>
    <submittedName>
        <fullName evidence="2">Uncharacterized protein</fullName>
    </submittedName>
</protein>
<evidence type="ECO:0000256" key="1">
    <source>
        <dbReference type="SAM" id="MobiDB-lite"/>
    </source>
</evidence>
<dbReference type="PANTHER" id="PTHR10044">
    <property type="entry name" value="INHIBITOR OF APOPTOSIS"/>
    <property type="match status" value="1"/>
</dbReference>
<feature type="region of interest" description="Disordered" evidence="1">
    <location>
        <begin position="96"/>
        <end position="155"/>
    </location>
</feature>
<dbReference type="PANTHER" id="PTHR10044:SF139">
    <property type="entry name" value="DEATH-ASSOCIATED INHIBITOR OF APOPTOSIS 2"/>
    <property type="match status" value="1"/>
</dbReference>